<organism evidence="1 2">
    <name type="scientific">Irpex rosettiformis</name>
    <dbReference type="NCBI Taxonomy" id="378272"/>
    <lineage>
        <taxon>Eukaryota</taxon>
        <taxon>Fungi</taxon>
        <taxon>Dikarya</taxon>
        <taxon>Basidiomycota</taxon>
        <taxon>Agaricomycotina</taxon>
        <taxon>Agaricomycetes</taxon>
        <taxon>Polyporales</taxon>
        <taxon>Irpicaceae</taxon>
        <taxon>Irpex</taxon>
    </lineage>
</organism>
<gene>
    <name evidence="1" type="ORF">BDY19DRAFT_1049925</name>
</gene>
<keyword evidence="2" id="KW-1185">Reference proteome</keyword>
<reference evidence="1" key="1">
    <citation type="journal article" date="2021" name="Environ. Microbiol.">
        <title>Gene family expansions and transcriptome signatures uncover fungal adaptations to wood decay.</title>
        <authorList>
            <person name="Hage H."/>
            <person name="Miyauchi S."/>
            <person name="Viragh M."/>
            <person name="Drula E."/>
            <person name="Min B."/>
            <person name="Chaduli D."/>
            <person name="Navarro D."/>
            <person name="Favel A."/>
            <person name="Norest M."/>
            <person name="Lesage-Meessen L."/>
            <person name="Balint B."/>
            <person name="Merenyi Z."/>
            <person name="de Eugenio L."/>
            <person name="Morin E."/>
            <person name="Martinez A.T."/>
            <person name="Baldrian P."/>
            <person name="Stursova M."/>
            <person name="Martinez M.J."/>
            <person name="Novotny C."/>
            <person name="Magnuson J.K."/>
            <person name="Spatafora J.W."/>
            <person name="Maurice S."/>
            <person name="Pangilinan J."/>
            <person name="Andreopoulos W."/>
            <person name="LaButti K."/>
            <person name="Hundley H."/>
            <person name="Na H."/>
            <person name="Kuo A."/>
            <person name="Barry K."/>
            <person name="Lipzen A."/>
            <person name="Henrissat B."/>
            <person name="Riley R."/>
            <person name="Ahrendt S."/>
            <person name="Nagy L.G."/>
            <person name="Grigoriev I.V."/>
            <person name="Martin F."/>
            <person name="Rosso M.N."/>
        </authorList>
    </citation>
    <scope>NUCLEOTIDE SEQUENCE</scope>
    <source>
        <strain evidence="1">CBS 384.51</strain>
    </source>
</reference>
<evidence type="ECO:0000313" key="1">
    <source>
        <dbReference type="EMBL" id="KAI0086524.1"/>
    </source>
</evidence>
<accession>A0ACB8TX26</accession>
<proteinExistence type="predicted"/>
<dbReference type="EMBL" id="MU274923">
    <property type="protein sequence ID" value="KAI0086524.1"/>
    <property type="molecule type" value="Genomic_DNA"/>
</dbReference>
<dbReference type="Proteomes" id="UP001055072">
    <property type="component" value="Unassembled WGS sequence"/>
</dbReference>
<sequence length="269" mass="30559">MNPDVEGFNFQTDFPSILVLRLNVHRTVAACNRTFSNRGRPGQSRSASLRGGDFTGCYCTYYVLTVQSEFCLSRNYGPILSIGSPKLASPLRFHQAPESEPWIMPRGMRFISYQVLLPLYNKHPLANRNLDTVPARDVISTERFQWYTSMLYGHVKFPNFLPVVIPAKTPHSFQSSPERKHNLIAYFLLASRELTCDVPLLSHGSVFELSNEASTAERYVKSYCTVNKSLKLRKDNTLFSSHAGTCIEKKGDTNTYYFMLVMIDDISDT</sequence>
<name>A0ACB8TX26_9APHY</name>
<evidence type="ECO:0000313" key="2">
    <source>
        <dbReference type="Proteomes" id="UP001055072"/>
    </source>
</evidence>
<comment type="caution">
    <text evidence="1">The sequence shown here is derived from an EMBL/GenBank/DDBJ whole genome shotgun (WGS) entry which is preliminary data.</text>
</comment>
<protein>
    <submittedName>
        <fullName evidence="1">Uncharacterized protein</fullName>
    </submittedName>
</protein>